<dbReference type="InterPro" id="IPR029526">
    <property type="entry name" value="PGBD"/>
</dbReference>
<reference evidence="3" key="1">
    <citation type="journal article" date="2023" name="Insect Mol. Biol.">
        <title>Genome sequencing provides insights into the evolution of gene families encoding plant cell wall-degrading enzymes in longhorned beetles.</title>
        <authorList>
            <person name="Shin N.R."/>
            <person name="Okamura Y."/>
            <person name="Kirsch R."/>
            <person name="Pauchet Y."/>
        </authorList>
    </citation>
    <scope>NUCLEOTIDE SEQUENCE</scope>
    <source>
        <strain evidence="3">RBIC_L_NR</strain>
    </source>
</reference>
<feature type="transmembrane region" description="Helical" evidence="1">
    <location>
        <begin position="234"/>
        <end position="251"/>
    </location>
</feature>
<protein>
    <recommendedName>
        <fullName evidence="2">PiggyBac transposable element-derived protein domain-containing protein</fullName>
    </recommendedName>
</protein>
<dbReference type="Proteomes" id="UP001162156">
    <property type="component" value="Unassembled WGS sequence"/>
</dbReference>
<sequence>MSNYHIIKSLLDKIFNNIQDLYLPGNTIVIDESMLPFRARLDFRQYNPSKAHKYGIKVYNLCSTKGFVWNLTVYTGKNIKLPGLDHPGSVVISLMEKLLGSNRLLITDNYYTSIALAQYLYDRQINLCGTFRRNRVGIPQEILKAHLVPGDIIARQKKHITVLKWHDKRDVIMLSTCHDDRLDSVGKNRKDGTEKKKPRVIIDYNSTKQGIDVSDQLSSYYSPVRKSLTWYKKIAYEVIFAVLVVNSFLIYKELKLDRKMQLKEFTEIITDKLLPITLVPLQEENKCTSTQ</sequence>
<keyword evidence="1" id="KW-1133">Transmembrane helix</keyword>
<feature type="domain" description="PiggyBac transposable element-derived protein" evidence="2">
    <location>
        <begin position="6"/>
        <end position="248"/>
    </location>
</feature>
<keyword evidence="4" id="KW-1185">Reference proteome</keyword>
<dbReference type="Pfam" id="PF13843">
    <property type="entry name" value="DDE_Tnp_1_7"/>
    <property type="match status" value="1"/>
</dbReference>
<evidence type="ECO:0000256" key="1">
    <source>
        <dbReference type="SAM" id="Phobius"/>
    </source>
</evidence>
<keyword evidence="1" id="KW-0472">Membrane</keyword>
<dbReference type="AlphaFoldDB" id="A0AAV8XGQ2"/>
<proteinExistence type="predicted"/>
<evidence type="ECO:0000313" key="4">
    <source>
        <dbReference type="Proteomes" id="UP001162156"/>
    </source>
</evidence>
<comment type="caution">
    <text evidence="3">The sequence shown here is derived from an EMBL/GenBank/DDBJ whole genome shotgun (WGS) entry which is preliminary data.</text>
</comment>
<evidence type="ECO:0000313" key="3">
    <source>
        <dbReference type="EMBL" id="KAJ8937858.1"/>
    </source>
</evidence>
<dbReference type="PANTHER" id="PTHR46599:SF3">
    <property type="entry name" value="PIGGYBAC TRANSPOSABLE ELEMENT-DERIVED PROTEIN 4"/>
    <property type="match status" value="1"/>
</dbReference>
<accession>A0AAV8XGQ2</accession>
<dbReference type="EMBL" id="JANEYF010003262">
    <property type="protein sequence ID" value="KAJ8937858.1"/>
    <property type="molecule type" value="Genomic_DNA"/>
</dbReference>
<gene>
    <name evidence="3" type="ORF">NQ314_011686</name>
</gene>
<organism evidence="3 4">
    <name type="scientific">Rhamnusium bicolor</name>
    <dbReference type="NCBI Taxonomy" id="1586634"/>
    <lineage>
        <taxon>Eukaryota</taxon>
        <taxon>Metazoa</taxon>
        <taxon>Ecdysozoa</taxon>
        <taxon>Arthropoda</taxon>
        <taxon>Hexapoda</taxon>
        <taxon>Insecta</taxon>
        <taxon>Pterygota</taxon>
        <taxon>Neoptera</taxon>
        <taxon>Endopterygota</taxon>
        <taxon>Coleoptera</taxon>
        <taxon>Polyphaga</taxon>
        <taxon>Cucujiformia</taxon>
        <taxon>Chrysomeloidea</taxon>
        <taxon>Cerambycidae</taxon>
        <taxon>Lepturinae</taxon>
        <taxon>Rhagiini</taxon>
        <taxon>Rhamnusium</taxon>
    </lineage>
</organism>
<keyword evidence="1" id="KW-0812">Transmembrane</keyword>
<name>A0AAV8XGQ2_9CUCU</name>
<dbReference type="PANTHER" id="PTHR46599">
    <property type="entry name" value="PIGGYBAC TRANSPOSABLE ELEMENT-DERIVED PROTEIN 4"/>
    <property type="match status" value="1"/>
</dbReference>
<evidence type="ECO:0000259" key="2">
    <source>
        <dbReference type="Pfam" id="PF13843"/>
    </source>
</evidence>